<comment type="similarity">
    <text evidence="2 6">Belongs to the prokaryotic/mitochondrial release factor family.</text>
</comment>
<dbReference type="FunFam" id="3.30.160.20:FF:000004">
    <property type="entry name" value="Peptide chain release factor 1"/>
    <property type="match status" value="1"/>
</dbReference>
<accession>A0A7W9W6M9</accession>
<dbReference type="Gene3D" id="3.30.70.1660">
    <property type="match status" value="1"/>
</dbReference>
<dbReference type="Gene3D" id="6.10.140.1950">
    <property type="match status" value="1"/>
</dbReference>
<dbReference type="GO" id="GO:0016149">
    <property type="term" value="F:translation release factor activity, codon specific"/>
    <property type="evidence" value="ECO:0007669"/>
    <property type="project" value="UniProtKB-UniRule"/>
</dbReference>
<dbReference type="InterPro" id="IPR000352">
    <property type="entry name" value="Pep_chain_release_fac_I"/>
</dbReference>
<keyword evidence="6" id="KW-0963">Cytoplasm</keyword>
<comment type="caution">
    <text evidence="8">The sequence shown here is derived from an EMBL/GenBank/DDBJ whole genome shotgun (WGS) entry which is preliminary data.</text>
</comment>
<keyword evidence="3 6" id="KW-0488">Methylation</keyword>
<dbReference type="InterPro" id="IPR050057">
    <property type="entry name" value="Prokaryotic/Mito_RF"/>
</dbReference>
<dbReference type="EMBL" id="JACHGW010000003">
    <property type="protein sequence ID" value="MBB6051604.1"/>
    <property type="molecule type" value="Genomic_DNA"/>
</dbReference>
<dbReference type="RefSeq" id="WP_184198878.1">
    <property type="nucleotide sequence ID" value="NZ_JACHGW010000003.1"/>
</dbReference>
<gene>
    <name evidence="6" type="primary">prfA</name>
    <name evidence="8" type="ORF">HNQ39_003414</name>
</gene>
<sequence>MFEKLLDVEKRYEELNHQMMDPTVASDPKRYAPVAREHTALTPLVETFRRYKAVVQGIADAEEMLGDPEMKELAQLELEELKPQVTPLEKELRLMLLPKDPADDKNVIMEFRPGTGGDEAELFCGQILRMYMRWAERRGWKSELIACQETGIGGVKDAQLSIQAEGAFSQLKFEGGVHRVQRVPVTESGGRIHTSTATVAVMPEVDDVEVNIDPKDLKMDYYLSGGAGGQNVQKNETAVRITHIPSGIVVACQDQRSQLQNREQAMRVLRARLYERELEKLLASVTQNRRLQVGSGDRSDKIRTYNFPQDRLTDHRIGLTIHGLNNVMDGDIQNIIDSLVSIDQADKLGEGGIA</sequence>
<evidence type="ECO:0000259" key="7">
    <source>
        <dbReference type="SMART" id="SM00937"/>
    </source>
</evidence>
<comment type="subcellular location">
    <subcellularLocation>
        <location evidence="6">Cytoplasm</location>
    </subcellularLocation>
</comment>
<dbReference type="InterPro" id="IPR004373">
    <property type="entry name" value="RF-1"/>
</dbReference>
<dbReference type="InterPro" id="IPR005139">
    <property type="entry name" value="PCRF"/>
</dbReference>
<protein>
    <recommendedName>
        <fullName evidence="5 6">Peptide chain release factor 1</fullName>
        <shortName evidence="6">RF-1</shortName>
    </recommendedName>
</protein>
<comment type="function">
    <text evidence="1 6">Peptide chain release factor 1 directs the termination of translation in response to the peptide chain termination codons UAG and UAA.</text>
</comment>
<comment type="PTM">
    <text evidence="6">Methylated by PrmC. Methylation increases the termination efficiency of RF1.</text>
</comment>
<dbReference type="SMART" id="SM00937">
    <property type="entry name" value="PCRF"/>
    <property type="match status" value="1"/>
</dbReference>
<evidence type="ECO:0000256" key="6">
    <source>
        <dbReference type="HAMAP-Rule" id="MF_00093"/>
    </source>
</evidence>
<dbReference type="Proteomes" id="UP000520814">
    <property type="component" value="Unassembled WGS sequence"/>
</dbReference>
<reference evidence="8 9" key="1">
    <citation type="submission" date="2020-08" db="EMBL/GenBank/DDBJ databases">
        <title>Genomic Encyclopedia of Type Strains, Phase IV (KMG-IV): sequencing the most valuable type-strain genomes for metagenomic binning, comparative biology and taxonomic classification.</title>
        <authorList>
            <person name="Goeker M."/>
        </authorList>
    </citation>
    <scope>NUCLEOTIDE SEQUENCE [LARGE SCALE GENOMIC DNA]</scope>
    <source>
        <strain evidence="8 9">DSM 23562</strain>
    </source>
</reference>
<evidence type="ECO:0000256" key="2">
    <source>
        <dbReference type="ARBA" id="ARBA00010835"/>
    </source>
</evidence>
<evidence type="ECO:0000313" key="9">
    <source>
        <dbReference type="Proteomes" id="UP000520814"/>
    </source>
</evidence>
<dbReference type="NCBIfam" id="TIGR00019">
    <property type="entry name" value="prfA"/>
    <property type="match status" value="1"/>
</dbReference>
<dbReference type="PANTHER" id="PTHR43804">
    <property type="entry name" value="LD18447P"/>
    <property type="match status" value="1"/>
</dbReference>
<proteinExistence type="inferred from homology"/>
<dbReference type="AlphaFoldDB" id="A0A7W9W6M9"/>
<evidence type="ECO:0000256" key="4">
    <source>
        <dbReference type="ARBA" id="ARBA00022917"/>
    </source>
</evidence>
<evidence type="ECO:0000256" key="5">
    <source>
        <dbReference type="ARBA" id="ARBA00050039"/>
    </source>
</evidence>
<dbReference type="Pfam" id="PF03462">
    <property type="entry name" value="PCRF"/>
    <property type="match status" value="1"/>
</dbReference>
<dbReference type="HAMAP" id="MF_00093">
    <property type="entry name" value="Rel_fac_1"/>
    <property type="match status" value="1"/>
</dbReference>
<evidence type="ECO:0000256" key="1">
    <source>
        <dbReference type="ARBA" id="ARBA00002986"/>
    </source>
</evidence>
<dbReference type="FunFam" id="3.30.70.1660:FF:000002">
    <property type="entry name" value="Peptide chain release factor 1"/>
    <property type="match status" value="1"/>
</dbReference>
<dbReference type="SUPFAM" id="SSF75620">
    <property type="entry name" value="Release factor"/>
    <property type="match status" value="1"/>
</dbReference>
<dbReference type="Gene3D" id="3.30.160.20">
    <property type="match status" value="1"/>
</dbReference>
<keyword evidence="4 6" id="KW-0648">Protein biosynthesis</keyword>
<keyword evidence="9" id="KW-1185">Reference proteome</keyword>
<dbReference type="GO" id="GO:0005737">
    <property type="term" value="C:cytoplasm"/>
    <property type="evidence" value="ECO:0007669"/>
    <property type="project" value="UniProtKB-SubCell"/>
</dbReference>
<dbReference type="InterPro" id="IPR045853">
    <property type="entry name" value="Pep_chain_release_fac_I_sf"/>
</dbReference>
<dbReference type="Pfam" id="PF00472">
    <property type="entry name" value="RF-1"/>
    <property type="match status" value="1"/>
</dbReference>
<dbReference type="NCBIfam" id="NF001859">
    <property type="entry name" value="PRK00591.1"/>
    <property type="match status" value="1"/>
</dbReference>
<dbReference type="PANTHER" id="PTHR43804:SF7">
    <property type="entry name" value="LD18447P"/>
    <property type="match status" value="1"/>
</dbReference>
<name>A0A7W9W6M9_ARMRO</name>
<evidence type="ECO:0000256" key="3">
    <source>
        <dbReference type="ARBA" id="ARBA00022481"/>
    </source>
</evidence>
<organism evidence="8 9">
    <name type="scientific">Armatimonas rosea</name>
    <dbReference type="NCBI Taxonomy" id="685828"/>
    <lineage>
        <taxon>Bacteria</taxon>
        <taxon>Bacillati</taxon>
        <taxon>Armatimonadota</taxon>
        <taxon>Armatimonadia</taxon>
        <taxon>Armatimonadales</taxon>
        <taxon>Armatimonadaceae</taxon>
        <taxon>Armatimonas</taxon>
    </lineage>
</organism>
<evidence type="ECO:0000313" key="8">
    <source>
        <dbReference type="EMBL" id="MBB6051604.1"/>
    </source>
</evidence>
<feature type="modified residue" description="N5-methylglutamine" evidence="6">
    <location>
        <position position="230"/>
    </location>
</feature>
<feature type="domain" description="Peptide chain release factor" evidence="7">
    <location>
        <begin position="59"/>
        <end position="174"/>
    </location>
</feature>